<feature type="compositionally biased region" description="Polar residues" evidence="6">
    <location>
        <begin position="121"/>
        <end position="134"/>
    </location>
</feature>
<keyword evidence="4" id="KW-0804">Transcription</keyword>
<evidence type="ECO:0000256" key="3">
    <source>
        <dbReference type="ARBA" id="ARBA00023125"/>
    </source>
</evidence>
<dbReference type="PANTHER" id="PTHR12802:SF155">
    <property type="entry name" value="DEUBIQUITINASE MYSM1"/>
    <property type="match status" value="1"/>
</dbReference>
<dbReference type="InterPro" id="IPR006447">
    <property type="entry name" value="Myb_dom_plants"/>
</dbReference>
<feature type="domain" description="Myb-like" evidence="7">
    <location>
        <begin position="20"/>
        <end position="70"/>
    </location>
</feature>
<dbReference type="OrthoDB" id="118550at2759"/>
<evidence type="ECO:0000259" key="9">
    <source>
        <dbReference type="PROSITE" id="PS51294"/>
    </source>
</evidence>
<feature type="region of interest" description="Disordered" evidence="6">
    <location>
        <begin position="75"/>
        <end position="159"/>
    </location>
</feature>
<feature type="region of interest" description="Disordered" evidence="6">
    <location>
        <begin position="276"/>
        <end position="321"/>
    </location>
</feature>
<evidence type="ECO:0000259" key="8">
    <source>
        <dbReference type="PROSITE" id="PS51293"/>
    </source>
</evidence>
<evidence type="ECO:0000313" key="11">
    <source>
        <dbReference type="Proteomes" id="UP001085076"/>
    </source>
</evidence>
<feature type="compositionally biased region" description="Polar residues" evidence="6">
    <location>
        <begin position="182"/>
        <end position="195"/>
    </location>
</feature>
<dbReference type="NCBIfam" id="TIGR01557">
    <property type="entry name" value="myb_SHAQKYF"/>
    <property type="match status" value="1"/>
</dbReference>
<name>A0A9D5CKD0_9LILI</name>
<dbReference type="GO" id="GO:0003677">
    <property type="term" value="F:DNA binding"/>
    <property type="evidence" value="ECO:0007669"/>
    <property type="project" value="UniProtKB-KW"/>
</dbReference>
<dbReference type="InterPro" id="IPR001005">
    <property type="entry name" value="SANT/Myb"/>
</dbReference>
<feature type="domain" description="SANT" evidence="8">
    <location>
        <begin position="23"/>
        <end position="74"/>
    </location>
</feature>
<feature type="compositionally biased region" description="Basic residues" evidence="6">
    <location>
        <begin position="94"/>
        <end position="104"/>
    </location>
</feature>
<feature type="region of interest" description="Disordered" evidence="6">
    <location>
        <begin position="182"/>
        <end position="209"/>
    </location>
</feature>
<evidence type="ECO:0000259" key="7">
    <source>
        <dbReference type="PROSITE" id="PS50090"/>
    </source>
</evidence>
<dbReference type="InterPro" id="IPR009057">
    <property type="entry name" value="Homeodomain-like_sf"/>
</dbReference>
<dbReference type="PANTHER" id="PTHR12802">
    <property type="entry name" value="SWI/SNF COMPLEX-RELATED"/>
    <property type="match status" value="1"/>
</dbReference>
<reference evidence="10" key="1">
    <citation type="submission" date="2021-03" db="EMBL/GenBank/DDBJ databases">
        <authorList>
            <person name="Li Z."/>
            <person name="Yang C."/>
        </authorList>
    </citation>
    <scope>NUCLEOTIDE SEQUENCE</scope>
    <source>
        <strain evidence="10">Dzin_1.0</strain>
        <tissue evidence="10">Leaf</tissue>
    </source>
</reference>
<dbReference type="AlphaFoldDB" id="A0A9D5CKD0"/>
<keyword evidence="11" id="KW-1185">Reference proteome</keyword>
<evidence type="ECO:0000256" key="5">
    <source>
        <dbReference type="ARBA" id="ARBA00023242"/>
    </source>
</evidence>
<dbReference type="Pfam" id="PF00249">
    <property type="entry name" value="Myb_DNA-binding"/>
    <property type="match status" value="1"/>
</dbReference>
<dbReference type="SUPFAM" id="SSF46689">
    <property type="entry name" value="Homeodomain-like"/>
    <property type="match status" value="1"/>
</dbReference>
<reference evidence="10" key="2">
    <citation type="journal article" date="2022" name="Hortic Res">
        <title>The genome of Dioscorea zingiberensis sheds light on the biosynthesis, origin and evolution of the medicinally important diosgenin saponins.</title>
        <authorList>
            <person name="Li Y."/>
            <person name="Tan C."/>
            <person name="Li Z."/>
            <person name="Guo J."/>
            <person name="Li S."/>
            <person name="Chen X."/>
            <person name="Wang C."/>
            <person name="Dai X."/>
            <person name="Yang H."/>
            <person name="Song W."/>
            <person name="Hou L."/>
            <person name="Xu J."/>
            <person name="Tong Z."/>
            <person name="Xu A."/>
            <person name="Yuan X."/>
            <person name="Wang W."/>
            <person name="Yang Q."/>
            <person name="Chen L."/>
            <person name="Sun Z."/>
            <person name="Wang K."/>
            <person name="Pan B."/>
            <person name="Chen J."/>
            <person name="Bao Y."/>
            <person name="Liu F."/>
            <person name="Qi X."/>
            <person name="Gang D.R."/>
            <person name="Wen J."/>
            <person name="Li J."/>
        </authorList>
    </citation>
    <scope>NUCLEOTIDE SEQUENCE</scope>
    <source>
        <strain evidence="10">Dzin_1.0</strain>
    </source>
</reference>
<evidence type="ECO:0000256" key="4">
    <source>
        <dbReference type="ARBA" id="ARBA00023163"/>
    </source>
</evidence>
<organism evidence="10 11">
    <name type="scientific">Dioscorea zingiberensis</name>
    <dbReference type="NCBI Taxonomy" id="325984"/>
    <lineage>
        <taxon>Eukaryota</taxon>
        <taxon>Viridiplantae</taxon>
        <taxon>Streptophyta</taxon>
        <taxon>Embryophyta</taxon>
        <taxon>Tracheophyta</taxon>
        <taxon>Spermatophyta</taxon>
        <taxon>Magnoliopsida</taxon>
        <taxon>Liliopsida</taxon>
        <taxon>Dioscoreales</taxon>
        <taxon>Dioscoreaceae</taxon>
        <taxon>Dioscorea</taxon>
    </lineage>
</organism>
<dbReference type="CDD" id="cd00167">
    <property type="entry name" value="SANT"/>
    <property type="match status" value="1"/>
</dbReference>
<accession>A0A9D5CKD0</accession>
<comment type="caution">
    <text evidence="10">The sequence shown here is derived from an EMBL/GenBank/DDBJ whole genome shotgun (WGS) entry which is preliminary data.</text>
</comment>
<evidence type="ECO:0000256" key="2">
    <source>
        <dbReference type="ARBA" id="ARBA00023015"/>
    </source>
</evidence>
<protein>
    <submittedName>
        <fullName evidence="10">Uncharacterized protein</fullName>
    </submittedName>
</protein>
<proteinExistence type="predicted"/>
<keyword evidence="2" id="KW-0805">Transcription regulation</keyword>
<gene>
    <name evidence="10" type="ORF">J5N97_016484</name>
</gene>
<dbReference type="GO" id="GO:0010468">
    <property type="term" value="P:regulation of gene expression"/>
    <property type="evidence" value="ECO:0007669"/>
    <property type="project" value="UniProtKB-ARBA"/>
</dbReference>
<sequence>MPVEERNSSMEELKVRKPYTISRPRERWTIEEHHRFLEALRLHGRAWRRIQEHIGTKTAVQIRSHAQKFFSKVMRESASGDGGNMKLIDIPPPRPKRKPMHPYPRKSGSIHERTSVLEPLQTFSSPITSASGPYNGSRRLSCLESDRSPDQAATSKECSSIETQAVSLRLFGRTVLVTDSHGPTASSFGGKTIHQNTRKDLQNQTSTPSQVLERGDYYGDQIKIQWSCWPGFPSMVHCYPHGDSENPSEMKFVPNPWLVYPLNFPFPSIHPQDISSEVASEDRHLEQEECSNTGSNTTSGTEMETPTEGRNKCSRIQIGNT</sequence>
<dbReference type="Proteomes" id="UP001085076">
    <property type="component" value="Miscellaneous, Linkage group lg04"/>
</dbReference>
<dbReference type="EMBL" id="JAGGNH010000004">
    <property type="protein sequence ID" value="KAJ0974519.1"/>
    <property type="molecule type" value="Genomic_DNA"/>
</dbReference>
<evidence type="ECO:0000256" key="1">
    <source>
        <dbReference type="ARBA" id="ARBA00004123"/>
    </source>
</evidence>
<dbReference type="InterPro" id="IPR017930">
    <property type="entry name" value="Myb_dom"/>
</dbReference>
<dbReference type="Gene3D" id="1.10.10.60">
    <property type="entry name" value="Homeodomain-like"/>
    <property type="match status" value="1"/>
</dbReference>
<dbReference type="PROSITE" id="PS50090">
    <property type="entry name" value="MYB_LIKE"/>
    <property type="match status" value="1"/>
</dbReference>
<evidence type="ECO:0000313" key="10">
    <source>
        <dbReference type="EMBL" id="KAJ0974519.1"/>
    </source>
</evidence>
<dbReference type="PROSITE" id="PS51293">
    <property type="entry name" value="SANT"/>
    <property type="match status" value="1"/>
</dbReference>
<dbReference type="GO" id="GO:0005634">
    <property type="term" value="C:nucleus"/>
    <property type="evidence" value="ECO:0007669"/>
    <property type="project" value="UniProtKB-SubCell"/>
</dbReference>
<dbReference type="PROSITE" id="PS51294">
    <property type="entry name" value="HTH_MYB"/>
    <property type="match status" value="1"/>
</dbReference>
<feature type="compositionally biased region" description="Low complexity" evidence="6">
    <location>
        <begin position="291"/>
        <end position="301"/>
    </location>
</feature>
<comment type="subcellular location">
    <subcellularLocation>
        <location evidence="1">Nucleus</location>
    </subcellularLocation>
</comment>
<keyword evidence="3" id="KW-0238">DNA-binding</keyword>
<feature type="domain" description="HTH myb-type" evidence="9">
    <location>
        <begin position="20"/>
        <end position="74"/>
    </location>
</feature>
<evidence type="ECO:0000256" key="6">
    <source>
        <dbReference type="SAM" id="MobiDB-lite"/>
    </source>
</evidence>
<dbReference type="InterPro" id="IPR017884">
    <property type="entry name" value="SANT_dom"/>
</dbReference>
<dbReference type="FunFam" id="1.10.10.60:FF:000023">
    <property type="entry name" value="protein REVEILLE 6 isoform X1"/>
    <property type="match status" value="1"/>
</dbReference>
<dbReference type="SMART" id="SM00717">
    <property type="entry name" value="SANT"/>
    <property type="match status" value="1"/>
</dbReference>
<keyword evidence="5" id="KW-0539">Nucleus</keyword>